<dbReference type="GO" id="GO:0036218">
    <property type="term" value="F:dTTP diphosphatase activity"/>
    <property type="evidence" value="ECO:0007669"/>
    <property type="project" value="RHEA"/>
</dbReference>
<feature type="site" description="Important for substrate specificity" evidence="4">
    <location>
        <position position="74"/>
    </location>
</feature>
<organism evidence="5 6">
    <name type="scientific">Dyadobacter flavalbus</name>
    <dbReference type="NCBI Taxonomy" id="2579942"/>
    <lineage>
        <taxon>Bacteria</taxon>
        <taxon>Pseudomonadati</taxon>
        <taxon>Bacteroidota</taxon>
        <taxon>Cytophagia</taxon>
        <taxon>Cytophagales</taxon>
        <taxon>Spirosomataceae</taxon>
        <taxon>Dyadobacter</taxon>
    </lineage>
</organism>
<feature type="active site" description="Proton acceptor" evidence="4">
    <location>
        <position position="73"/>
    </location>
</feature>
<sequence length="191" mass="21195">MIALQKPLVLASHSPRRKQLLTDAGFDFSVEVLPTNETFPAHLPAAEVAAYISHEKAVMFRGLKPGSIVLTADTVVIADNQILAKPSDFSDAVRMLELLSGKSHTVVTAVSMLCGEEIRTVSDAAKVYFRKLEYSEISYYIENYKPFDKAGAYGIQEWIGMTGIEKIEGSFYTIMGLPVHIVYRLLKPYFG</sequence>
<dbReference type="GO" id="GO:0009117">
    <property type="term" value="P:nucleotide metabolic process"/>
    <property type="evidence" value="ECO:0007669"/>
    <property type="project" value="UniProtKB-KW"/>
</dbReference>
<comment type="function">
    <text evidence="4">Nucleoside triphosphate pyrophosphatase that hydrolyzes dTTP and UTP. May have a dual role in cell division arrest and in preventing the incorporation of modified nucleotides into cellular nucleic acids.</text>
</comment>
<dbReference type="EMBL" id="VBSN01000013">
    <property type="protein sequence ID" value="KAA6441514.1"/>
    <property type="molecule type" value="Genomic_DNA"/>
</dbReference>
<dbReference type="GO" id="GO:0036221">
    <property type="term" value="F:UTP diphosphatase activity"/>
    <property type="evidence" value="ECO:0007669"/>
    <property type="project" value="RHEA"/>
</dbReference>
<comment type="subcellular location">
    <subcellularLocation>
        <location evidence="4">Cytoplasm</location>
    </subcellularLocation>
</comment>
<comment type="catalytic activity">
    <reaction evidence="4">
        <text>UTP + H2O = UMP + diphosphate + H(+)</text>
        <dbReference type="Rhea" id="RHEA:29395"/>
        <dbReference type="ChEBI" id="CHEBI:15377"/>
        <dbReference type="ChEBI" id="CHEBI:15378"/>
        <dbReference type="ChEBI" id="CHEBI:33019"/>
        <dbReference type="ChEBI" id="CHEBI:46398"/>
        <dbReference type="ChEBI" id="CHEBI:57865"/>
        <dbReference type="EC" id="3.6.1.9"/>
    </reaction>
</comment>
<evidence type="ECO:0000256" key="3">
    <source>
        <dbReference type="ARBA" id="ARBA00023080"/>
    </source>
</evidence>
<dbReference type="OrthoDB" id="9807767at2"/>
<proteinExistence type="inferred from homology"/>
<dbReference type="InterPro" id="IPR029001">
    <property type="entry name" value="ITPase-like_fam"/>
</dbReference>
<reference evidence="5 6" key="1">
    <citation type="submission" date="2019-05" db="EMBL/GenBank/DDBJ databases">
        <authorList>
            <person name="Qu J.-H."/>
        </authorList>
    </citation>
    <scope>NUCLEOTIDE SEQUENCE [LARGE SCALE GENOMIC DNA]</scope>
    <source>
        <strain evidence="5 6">NS28</strain>
    </source>
</reference>
<dbReference type="Proteomes" id="UP000323994">
    <property type="component" value="Unassembled WGS sequence"/>
</dbReference>
<dbReference type="NCBIfam" id="TIGR00172">
    <property type="entry name" value="maf"/>
    <property type="match status" value="1"/>
</dbReference>
<dbReference type="RefSeq" id="WP_139010431.1">
    <property type="nucleotide sequence ID" value="NZ_VBSN01000013.1"/>
</dbReference>
<dbReference type="AlphaFoldDB" id="A0A5M8R3E4"/>
<comment type="caution">
    <text evidence="4">Lacks conserved residue(s) required for the propagation of feature annotation.</text>
</comment>
<evidence type="ECO:0000313" key="6">
    <source>
        <dbReference type="Proteomes" id="UP000323994"/>
    </source>
</evidence>
<dbReference type="PANTHER" id="PTHR43213:SF5">
    <property type="entry name" value="BIFUNCTIONAL DTTP_UTP PYROPHOSPHATASE_METHYLTRANSFERASE PROTEIN-RELATED"/>
    <property type="match status" value="1"/>
</dbReference>
<dbReference type="EC" id="3.6.1.9" evidence="4"/>
<feature type="site" description="Important for substrate specificity" evidence="4">
    <location>
        <position position="16"/>
    </location>
</feature>
<dbReference type="HAMAP" id="MF_00528">
    <property type="entry name" value="Maf"/>
    <property type="match status" value="1"/>
</dbReference>
<dbReference type="Gene3D" id="3.90.950.10">
    <property type="match status" value="1"/>
</dbReference>
<dbReference type="CDD" id="cd00555">
    <property type="entry name" value="Maf"/>
    <property type="match status" value="1"/>
</dbReference>
<dbReference type="Pfam" id="PF02545">
    <property type="entry name" value="Maf"/>
    <property type="match status" value="1"/>
</dbReference>
<dbReference type="PIRSF" id="PIRSF006305">
    <property type="entry name" value="Maf"/>
    <property type="match status" value="1"/>
</dbReference>
<comment type="cofactor">
    <cofactor evidence="1 4">
        <name>a divalent metal cation</name>
        <dbReference type="ChEBI" id="CHEBI:60240"/>
    </cofactor>
</comment>
<evidence type="ECO:0000313" key="5">
    <source>
        <dbReference type="EMBL" id="KAA6441514.1"/>
    </source>
</evidence>
<keyword evidence="4" id="KW-0963">Cytoplasm</keyword>
<name>A0A5M8R3E4_9BACT</name>
<gene>
    <name evidence="5" type="primary">maf</name>
    <name evidence="5" type="ORF">FEM33_01930</name>
</gene>
<dbReference type="PANTHER" id="PTHR43213">
    <property type="entry name" value="BIFUNCTIONAL DTTP/UTP PYROPHOSPHATASE/METHYLTRANSFERASE PROTEIN-RELATED"/>
    <property type="match status" value="1"/>
</dbReference>
<protein>
    <recommendedName>
        <fullName evidence="4">dTTP/UTP pyrophosphatase</fullName>
        <shortName evidence="4">dTTPase/UTPase</shortName>
        <ecNumber evidence="4">3.6.1.9</ecNumber>
    </recommendedName>
    <alternativeName>
        <fullName evidence="4">Nucleoside triphosphate pyrophosphatase</fullName>
    </alternativeName>
    <alternativeName>
        <fullName evidence="4">Nucleotide pyrophosphatase</fullName>
        <shortName evidence="4">Nucleotide PPase</shortName>
    </alternativeName>
</protein>
<evidence type="ECO:0000256" key="2">
    <source>
        <dbReference type="ARBA" id="ARBA00022801"/>
    </source>
</evidence>
<dbReference type="InterPro" id="IPR003697">
    <property type="entry name" value="Maf-like"/>
</dbReference>
<dbReference type="SUPFAM" id="SSF52972">
    <property type="entry name" value="ITPase-like"/>
    <property type="match status" value="1"/>
</dbReference>
<dbReference type="GO" id="GO:0005737">
    <property type="term" value="C:cytoplasm"/>
    <property type="evidence" value="ECO:0007669"/>
    <property type="project" value="UniProtKB-SubCell"/>
</dbReference>
<keyword evidence="3 4" id="KW-0546">Nucleotide metabolism</keyword>
<evidence type="ECO:0000256" key="4">
    <source>
        <dbReference type="HAMAP-Rule" id="MF_00528"/>
    </source>
</evidence>
<accession>A0A5M8R3E4</accession>
<comment type="caution">
    <text evidence="5">The sequence shown here is derived from an EMBL/GenBank/DDBJ whole genome shotgun (WGS) entry which is preliminary data.</text>
</comment>
<keyword evidence="2 4" id="KW-0378">Hydrolase</keyword>
<comment type="catalytic activity">
    <reaction evidence="4">
        <text>dTTP + H2O = dTMP + diphosphate + H(+)</text>
        <dbReference type="Rhea" id="RHEA:28534"/>
        <dbReference type="ChEBI" id="CHEBI:15377"/>
        <dbReference type="ChEBI" id="CHEBI:15378"/>
        <dbReference type="ChEBI" id="CHEBI:33019"/>
        <dbReference type="ChEBI" id="CHEBI:37568"/>
        <dbReference type="ChEBI" id="CHEBI:63528"/>
        <dbReference type="EC" id="3.6.1.9"/>
    </reaction>
</comment>
<keyword evidence="6" id="KW-1185">Reference proteome</keyword>
<comment type="similarity">
    <text evidence="4">Belongs to the Maf family. YhdE subfamily.</text>
</comment>
<feature type="site" description="Important for substrate specificity" evidence="4">
    <location>
        <position position="156"/>
    </location>
</feature>
<evidence type="ECO:0000256" key="1">
    <source>
        <dbReference type="ARBA" id="ARBA00001968"/>
    </source>
</evidence>